<comment type="caution">
    <text evidence="1">The sequence shown here is derived from an EMBL/GenBank/DDBJ whole genome shotgun (WGS) entry which is preliminary data.</text>
</comment>
<dbReference type="AlphaFoldDB" id="A0AAN4VV28"/>
<keyword evidence="2" id="KW-1185">Reference proteome</keyword>
<gene>
    <name evidence="1" type="ORF">PEDI_01630</name>
</gene>
<accession>A0AAN4VV28</accession>
<sequence>MNLNLIENYFLGLYWNNYIFQGVDIAIGVMKNDINNLVSLLRFKDEWLEYV</sequence>
<dbReference type="Proteomes" id="UP001310022">
    <property type="component" value="Unassembled WGS sequence"/>
</dbReference>
<dbReference type="RefSeq" id="WP_338235617.1">
    <property type="nucleotide sequence ID" value="NZ_BQKE01000001.1"/>
</dbReference>
<dbReference type="EMBL" id="BQKE01000001">
    <property type="protein sequence ID" value="GJM59611.1"/>
    <property type="molecule type" value="Genomic_DNA"/>
</dbReference>
<organism evidence="1 2">
    <name type="scientific">Persicobacter diffluens</name>
    <dbReference type="NCBI Taxonomy" id="981"/>
    <lineage>
        <taxon>Bacteria</taxon>
        <taxon>Pseudomonadati</taxon>
        <taxon>Bacteroidota</taxon>
        <taxon>Cytophagia</taxon>
        <taxon>Cytophagales</taxon>
        <taxon>Persicobacteraceae</taxon>
        <taxon>Persicobacter</taxon>
    </lineage>
</organism>
<name>A0AAN4VV28_9BACT</name>
<evidence type="ECO:0000313" key="2">
    <source>
        <dbReference type="Proteomes" id="UP001310022"/>
    </source>
</evidence>
<reference evidence="1 2" key="1">
    <citation type="submission" date="2021-12" db="EMBL/GenBank/DDBJ databases">
        <title>Genome sequencing of bacteria with rrn-lacking chromosome and rrn-plasmid.</title>
        <authorList>
            <person name="Anda M."/>
            <person name="Iwasaki W."/>
        </authorList>
    </citation>
    <scope>NUCLEOTIDE SEQUENCE [LARGE SCALE GENOMIC DNA]</scope>
    <source>
        <strain evidence="1 2">NBRC 15940</strain>
    </source>
</reference>
<protein>
    <submittedName>
        <fullName evidence="1">Uncharacterized protein</fullName>
    </submittedName>
</protein>
<evidence type="ECO:0000313" key="1">
    <source>
        <dbReference type="EMBL" id="GJM59611.1"/>
    </source>
</evidence>
<proteinExistence type="predicted"/>